<protein>
    <submittedName>
        <fullName evidence="2">Uncharacterized protein</fullName>
    </submittedName>
</protein>
<feature type="region of interest" description="Disordered" evidence="1">
    <location>
        <begin position="1"/>
        <end position="23"/>
    </location>
</feature>
<dbReference type="EMBL" id="GBXM01045813">
    <property type="protein sequence ID" value="JAH62764.1"/>
    <property type="molecule type" value="Transcribed_RNA"/>
</dbReference>
<evidence type="ECO:0000256" key="1">
    <source>
        <dbReference type="SAM" id="MobiDB-lite"/>
    </source>
</evidence>
<evidence type="ECO:0000313" key="2">
    <source>
        <dbReference type="EMBL" id="JAH62764.1"/>
    </source>
</evidence>
<accession>A0A0E9UA61</accession>
<reference evidence="2" key="1">
    <citation type="submission" date="2014-11" db="EMBL/GenBank/DDBJ databases">
        <authorList>
            <person name="Amaro Gonzalez C."/>
        </authorList>
    </citation>
    <scope>NUCLEOTIDE SEQUENCE</scope>
</reference>
<name>A0A0E9UA61_ANGAN</name>
<organism evidence="2">
    <name type="scientific">Anguilla anguilla</name>
    <name type="common">European freshwater eel</name>
    <name type="synonym">Muraena anguilla</name>
    <dbReference type="NCBI Taxonomy" id="7936"/>
    <lineage>
        <taxon>Eukaryota</taxon>
        <taxon>Metazoa</taxon>
        <taxon>Chordata</taxon>
        <taxon>Craniata</taxon>
        <taxon>Vertebrata</taxon>
        <taxon>Euteleostomi</taxon>
        <taxon>Actinopterygii</taxon>
        <taxon>Neopterygii</taxon>
        <taxon>Teleostei</taxon>
        <taxon>Anguilliformes</taxon>
        <taxon>Anguillidae</taxon>
        <taxon>Anguilla</taxon>
    </lineage>
</organism>
<proteinExistence type="predicted"/>
<sequence>MVRDSGTSGARRHDGENGTRGGGGCRWVFKMWQGRRGRCSLWVGSCRPDSF</sequence>
<reference evidence="2" key="2">
    <citation type="journal article" date="2015" name="Fish Shellfish Immunol.">
        <title>Early steps in the European eel (Anguilla anguilla)-Vibrio vulnificus interaction in the gills: Role of the RtxA13 toxin.</title>
        <authorList>
            <person name="Callol A."/>
            <person name="Pajuelo D."/>
            <person name="Ebbesson L."/>
            <person name="Teles M."/>
            <person name="MacKenzie S."/>
            <person name="Amaro C."/>
        </authorList>
    </citation>
    <scope>NUCLEOTIDE SEQUENCE</scope>
</reference>
<dbReference type="AlphaFoldDB" id="A0A0E9UA61"/>